<accession>A0A8J2PBI0</accession>
<feature type="region of interest" description="Disordered" evidence="1">
    <location>
        <begin position="19"/>
        <end position="39"/>
    </location>
</feature>
<dbReference type="Proteomes" id="UP000708208">
    <property type="component" value="Unassembled WGS sequence"/>
</dbReference>
<reference evidence="2" key="1">
    <citation type="submission" date="2021-06" db="EMBL/GenBank/DDBJ databases">
        <authorList>
            <person name="Hodson N. C."/>
            <person name="Mongue J. A."/>
            <person name="Jaron S. K."/>
        </authorList>
    </citation>
    <scope>NUCLEOTIDE SEQUENCE</scope>
</reference>
<sequence length="111" mass="12041">ESGNNLKIKKLKVSKERLSSNTIPLLPPPPVPSTSNHIVDSSTASSNLILTMDDMVSIPDEEPTFTFEINMPDQDLQLSSDTFSTEKASASSKNAGPVPIQLPKPNCNLKY</sequence>
<evidence type="ECO:0000313" key="3">
    <source>
        <dbReference type="Proteomes" id="UP000708208"/>
    </source>
</evidence>
<keyword evidence="3" id="KW-1185">Reference proteome</keyword>
<comment type="caution">
    <text evidence="2">The sequence shown here is derived from an EMBL/GenBank/DDBJ whole genome shotgun (WGS) entry which is preliminary data.</text>
</comment>
<dbReference type="AlphaFoldDB" id="A0A8J2PBI0"/>
<organism evidence="2 3">
    <name type="scientific">Allacma fusca</name>
    <dbReference type="NCBI Taxonomy" id="39272"/>
    <lineage>
        <taxon>Eukaryota</taxon>
        <taxon>Metazoa</taxon>
        <taxon>Ecdysozoa</taxon>
        <taxon>Arthropoda</taxon>
        <taxon>Hexapoda</taxon>
        <taxon>Collembola</taxon>
        <taxon>Symphypleona</taxon>
        <taxon>Sminthuridae</taxon>
        <taxon>Allacma</taxon>
    </lineage>
</organism>
<name>A0A8J2PBI0_9HEXA</name>
<protein>
    <submittedName>
        <fullName evidence="2">Uncharacterized protein</fullName>
    </submittedName>
</protein>
<gene>
    <name evidence="2" type="ORF">AFUS01_LOCUS26179</name>
</gene>
<evidence type="ECO:0000313" key="2">
    <source>
        <dbReference type="EMBL" id="CAG7815503.1"/>
    </source>
</evidence>
<feature type="non-terminal residue" evidence="2">
    <location>
        <position position="1"/>
    </location>
</feature>
<feature type="region of interest" description="Disordered" evidence="1">
    <location>
        <begin position="76"/>
        <end position="111"/>
    </location>
</feature>
<evidence type="ECO:0000256" key="1">
    <source>
        <dbReference type="SAM" id="MobiDB-lite"/>
    </source>
</evidence>
<feature type="compositionally biased region" description="Polar residues" evidence="1">
    <location>
        <begin position="76"/>
        <end position="94"/>
    </location>
</feature>
<dbReference type="EMBL" id="CAJVCH010345686">
    <property type="protein sequence ID" value="CAG7815503.1"/>
    <property type="molecule type" value="Genomic_DNA"/>
</dbReference>
<proteinExistence type="predicted"/>